<dbReference type="AlphaFoldDB" id="B0CWM3"/>
<accession>B0CWM3</accession>
<proteinExistence type="predicted"/>
<evidence type="ECO:0000313" key="2">
    <source>
        <dbReference type="Proteomes" id="UP000001194"/>
    </source>
</evidence>
<dbReference type="RefSeq" id="XP_001875591.1">
    <property type="nucleotide sequence ID" value="XM_001875556.1"/>
</dbReference>
<protein>
    <submittedName>
        <fullName evidence="1">Predicted protein</fullName>
    </submittedName>
</protein>
<dbReference type="Proteomes" id="UP000001194">
    <property type="component" value="Unassembled WGS sequence"/>
</dbReference>
<name>B0CWM3_LACBS</name>
<keyword evidence="2" id="KW-1185">Reference proteome</keyword>
<evidence type="ECO:0000313" key="1">
    <source>
        <dbReference type="EMBL" id="EDR13093.1"/>
    </source>
</evidence>
<reference evidence="1 2" key="1">
    <citation type="journal article" date="2008" name="Nature">
        <title>The genome of Laccaria bicolor provides insights into mycorrhizal symbiosis.</title>
        <authorList>
            <person name="Martin F."/>
            <person name="Aerts A."/>
            <person name="Ahren D."/>
            <person name="Brun A."/>
            <person name="Danchin E.G.J."/>
            <person name="Duchaussoy F."/>
            <person name="Gibon J."/>
            <person name="Kohler A."/>
            <person name="Lindquist E."/>
            <person name="Pereda V."/>
            <person name="Salamov A."/>
            <person name="Shapiro H.J."/>
            <person name="Wuyts J."/>
            <person name="Blaudez D."/>
            <person name="Buee M."/>
            <person name="Brokstein P."/>
            <person name="Canbaeck B."/>
            <person name="Cohen D."/>
            <person name="Courty P.E."/>
            <person name="Coutinho P.M."/>
            <person name="Delaruelle C."/>
            <person name="Detter J.C."/>
            <person name="Deveau A."/>
            <person name="DiFazio S."/>
            <person name="Duplessis S."/>
            <person name="Fraissinet-Tachet L."/>
            <person name="Lucic E."/>
            <person name="Frey-Klett P."/>
            <person name="Fourrey C."/>
            <person name="Feussner I."/>
            <person name="Gay G."/>
            <person name="Grimwood J."/>
            <person name="Hoegger P.J."/>
            <person name="Jain P."/>
            <person name="Kilaru S."/>
            <person name="Labbe J."/>
            <person name="Lin Y.C."/>
            <person name="Legue V."/>
            <person name="Le Tacon F."/>
            <person name="Marmeisse R."/>
            <person name="Melayah D."/>
            <person name="Montanini B."/>
            <person name="Muratet M."/>
            <person name="Nehls U."/>
            <person name="Niculita-Hirzel H."/>
            <person name="Oudot-Le Secq M.P."/>
            <person name="Peter M."/>
            <person name="Quesneville H."/>
            <person name="Rajashekar B."/>
            <person name="Reich M."/>
            <person name="Rouhier N."/>
            <person name="Schmutz J."/>
            <person name="Yin T."/>
            <person name="Chalot M."/>
            <person name="Henrissat B."/>
            <person name="Kuees U."/>
            <person name="Lucas S."/>
            <person name="Van de Peer Y."/>
            <person name="Podila G.K."/>
            <person name="Polle A."/>
            <person name="Pukkila P.J."/>
            <person name="Richardson P.M."/>
            <person name="Rouze P."/>
            <person name="Sanders I.R."/>
            <person name="Stajich J.E."/>
            <person name="Tunlid A."/>
            <person name="Tuskan G."/>
            <person name="Grigoriev I.V."/>
        </authorList>
    </citation>
    <scope>NUCLEOTIDE SEQUENCE [LARGE SCALE GENOMIC DNA]</scope>
    <source>
        <strain evidence="2">S238N-H82 / ATCC MYA-4686</strain>
    </source>
</reference>
<dbReference type="GeneID" id="6071519"/>
<dbReference type="KEGG" id="lbc:LACBIDRAFT_308548"/>
<gene>
    <name evidence="1" type="ORF">LACBIDRAFT_308548</name>
</gene>
<dbReference type="EMBL" id="DS547093">
    <property type="protein sequence ID" value="EDR13093.1"/>
    <property type="molecule type" value="Genomic_DNA"/>
</dbReference>
<dbReference type="InParanoid" id="B0CWM3"/>
<organism evidence="2">
    <name type="scientific">Laccaria bicolor (strain S238N-H82 / ATCC MYA-4686)</name>
    <name type="common">Bicoloured deceiver</name>
    <name type="synonym">Laccaria laccata var. bicolor</name>
    <dbReference type="NCBI Taxonomy" id="486041"/>
    <lineage>
        <taxon>Eukaryota</taxon>
        <taxon>Fungi</taxon>
        <taxon>Dikarya</taxon>
        <taxon>Basidiomycota</taxon>
        <taxon>Agaricomycotina</taxon>
        <taxon>Agaricomycetes</taxon>
        <taxon>Agaricomycetidae</taxon>
        <taxon>Agaricales</taxon>
        <taxon>Agaricineae</taxon>
        <taxon>Hydnangiaceae</taxon>
        <taxon>Laccaria</taxon>
    </lineage>
</organism>
<sequence length="97" mass="10685">MVREVLCTAGYGNDTCAIGQSYADNSILTLLSDVCLWRDLLGIHPHMHSSGGNFGVESTLSPQSPPQITTIFYLFFLLRGQVLPLTTGVSMHHERHI</sequence>
<dbReference type="HOGENOM" id="CLU_2347051_0_0_1"/>